<organism evidence="2 3">
    <name type="scientific">Plectus sambesii</name>
    <dbReference type="NCBI Taxonomy" id="2011161"/>
    <lineage>
        <taxon>Eukaryota</taxon>
        <taxon>Metazoa</taxon>
        <taxon>Ecdysozoa</taxon>
        <taxon>Nematoda</taxon>
        <taxon>Chromadorea</taxon>
        <taxon>Plectida</taxon>
        <taxon>Plectina</taxon>
        <taxon>Plectoidea</taxon>
        <taxon>Plectidae</taxon>
        <taxon>Plectus</taxon>
    </lineage>
</organism>
<dbReference type="PANTHER" id="PTHR12287">
    <property type="entry name" value="EPIDERMAL GROWTH FACTOR RECEPTOR KINASE SUBSTRATE EPS8-RELATED PROTEIN"/>
    <property type="match status" value="1"/>
</dbReference>
<evidence type="ECO:0000313" key="3">
    <source>
        <dbReference type="WBParaSite" id="PSAMB.scaffold1489size30818.g13428.t1"/>
    </source>
</evidence>
<evidence type="ECO:0000259" key="1">
    <source>
        <dbReference type="Pfam" id="PF22975"/>
    </source>
</evidence>
<keyword evidence="2" id="KW-1185">Reference proteome</keyword>
<dbReference type="SUPFAM" id="SSF50729">
    <property type="entry name" value="PH domain-like"/>
    <property type="match status" value="1"/>
</dbReference>
<protein>
    <submittedName>
        <fullName evidence="3">PID domain-containing protein</fullName>
    </submittedName>
</protein>
<feature type="domain" description="EPS8 spectrin-like" evidence="1">
    <location>
        <begin position="156"/>
        <end position="315"/>
    </location>
</feature>
<dbReference type="GO" id="GO:0003779">
    <property type="term" value="F:actin binding"/>
    <property type="evidence" value="ECO:0007669"/>
    <property type="project" value="TreeGrafter"/>
</dbReference>
<dbReference type="InterPro" id="IPR039801">
    <property type="entry name" value="EPS8-like"/>
</dbReference>
<dbReference type="PANTHER" id="PTHR12287:SF23">
    <property type="entry name" value="AROUSER, ISOFORM A-RELATED"/>
    <property type="match status" value="1"/>
</dbReference>
<accession>A0A914V3V4</accession>
<dbReference type="Gene3D" id="2.30.29.30">
    <property type="entry name" value="Pleckstrin-homology domain (PH domain)/Phosphotyrosine-binding domain (PTB)"/>
    <property type="match status" value="1"/>
</dbReference>
<dbReference type="WBParaSite" id="PSAMB.scaffold1489size30818.g13428.t1">
    <property type="protein sequence ID" value="PSAMB.scaffold1489size30818.g13428.t1"/>
    <property type="gene ID" value="PSAMB.scaffold1489size30818.g13428"/>
</dbReference>
<sequence length="573" mass="63933">MKKAVCEGDGPTAATVRYDPSLSAPELVEQFPMELVADPTAHLSTDPRDVYNNILLFVVREDRRNGQRSTTPTEMHIFQCNRVSANEVVDDFRAFLAGQFQRVRTGRRDTGFVVAAPPPSFNNGFVREAAPVRQGDRAAFRDDASASSDASEYFERDVNTLNRCFDDIERFVARIQSAALAQRELESQQHRYRTAQRPRRDNHTGILQLRAQLPGELEFVDILQKFKLSFNLLAKLKNHIHEPNAPELLHFLFTPLTVILDACQWGLGRNIAPQIVSPLLARETKELMQNCLTSKESDVWMALGDTWRIPPEDWPGPLPQPYRPVFADGFMPYGPPVGLEVPGRQQQPIYQQQQAPPVQPAAAHRGRSVDNPAEGVECDNAFPRAQQLLNRFTVPHDCFSDANALGDEQSSASRINQPYSCCMGRRRWDNDRSALSLVQSSARAQTFSSTPPSPLCPRAIASRRIKSPPPNSHIFLCLTRRIGESAPRLFGLAASLTDQWPARPLAGRFDRPAILECPSSTARLPTPLLPPRPVTHSLTPFAPPHFKGESLLILCARHATRCSVPRSSLAVIN</sequence>
<reference evidence="3" key="1">
    <citation type="submission" date="2022-11" db="UniProtKB">
        <authorList>
            <consortium name="WormBaseParasite"/>
        </authorList>
    </citation>
    <scope>IDENTIFICATION</scope>
</reference>
<dbReference type="InterPro" id="IPR011993">
    <property type="entry name" value="PH-like_dom_sf"/>
</dbReference>
<dbReference type="GO" id="GO:0007266">
    <property type="term" value="P:Rho protein signal transduction"/>
    <property type="evidence" value="ECO:0007669"/>
    <property type="project" value="TreeGrafter"/>
</dbReference>
<dbReference type="Proteomes" id="UP000887566">
    <property type="component" value="Unplaced"/>
</dbReference>
<dbReference type="GO" id="GO:0005886">
    <property type="term" value="C:plasma membrane"/>
    <property type="evidence" value="ECO:0007669"/>
    <property type="project" value="TreeGrafter"/>
</dbReference>
<name>A0A914V3V4_9BILA</name>
<evidence type="ECO:0000313" key="2">
    <source>
        <dbReference type="Proteomes" id="UP000887566"/>
    </source>
</evidence>
<dbReference type="InterPro" id="IPR055093">
    <property type="entry name" value="EPS8_2nd"/>
</dbReference>
<proteinExistence type="predicted"/>
<dbReference type="GO" id="GO:0035023">
    <property type="term" value="P:regulation of Rho protein signal transduction"/>
    <property type="evidence" value="ECO:0007669"/>
    <property type="project" value="TreeGrafter"/>
</dbReference>
<dbReference type="AlphaFoldDB" id="A0A914V3V4"/>
<dbReference type="Pfam" id="PF22975">
    <property type="entry name" value="EPS8_2nd"/>
    <property type="match status" value="1"/>
</dbReference>